<dbReference type="Proteomes" id="UP000249081">
    <property type="component" value="Unassembled WGS sequence"/>
</dbReference>
<gene>
    <name evidence="1" type="ORF">DCF17_21950</name>
</gene>
<keyword evidence="1" id="KW-0547">Nucleotide-binding</keyword>
<dbReference type="EMBL" id="QBMN01000254">
    <property type="protein sequence ID" value="PZO33422.1"/>
    <property type="molecule type" value="Genomic_DNA"/>
</dbReference>
<sequence>MIEAQVHQQLRALLREWGEPSWPHHLTLARLVARALRLGRSALLQVGGLSAFQGEYRLSYLIALMMWPGPAVVVAPDPTAQRLLMVDIPRLQEKLGLRKPVQMGDRWPGSGFNGLLITSPEAWLGDRLGDGSRFPDGIPTLIDNADDLELWLQPQLTIDLASLDWNHLALAYPAHQALIQDIHVALTHAAFQHPANPYHRYLLEEGDVQQLQRLHQVLSASRAIAPQAEGPMPPQWARFWQQFNPPDHLLWFSVERDQGRMALHCAPVELATALAPVWQRQPVVLIGAALDPDAGAENFRQRLGLGDLTCLQFTPHRQNDAIQLYLPSHLPLPNTSQFQGALHQEIRRLLSPAQSSHPAPPALGPTVILLDDLPLKGQLGAALAGEFGSRVQVEQANLGPHSILVSGWEFWRQHRAMLPPPALLIVATLPLPSLENPMVAGRVAFHKRRRQDWFRLYLFPTAVTELQRAIAPSRQHQGTVALLDTRVHYRSYGAQILEALSPAAYLRSLPAEWGE</sequence>
<reference evidence="2" key="1">
    <citation type="submission" date="2018-04" db="EMBL/GenBank/DDBJ databases">
        <authorList>
            <person name="Cornet L."/>
        </authorList>
    </citation>
    <scope>NUCLEOTIDE SEQUENCE [LARGE SCALE GENOMIC DNA]</scope>
</reference>
<keyword evidence="1" id="KW-0347">Helicase</keyword>
<dbReference type="GO" id="GO:0004386">
    <property type="term" value="F:helicase activity"/>
    <property type="evidence" value="ECO:0007669"/>
    <property type="project" value="UniProtKB-KW"/>
</dbReference>
<proteinExistence type="predicted"/>
<organism evidence="1 2">
    <name type="scientific">Shackletoniella antarctica</name>
    <dbReference type="NCBI Taxonomy" id="268115"/>
    <lineage>
        <taxon>Bacteria</taxon>
        <taxon>Bacillati</taxon>
        <taxon>Cyanobacteriota</taxon>
        <taxon>Cyanophyceae</taxon>
        <taxon>Oculatellales</taxon>
        <taxon>Oculatellaceae</taxon>
        <taxon>Shackletoniella</taxon>
    </lineage>
</organism>
<keyword evidence="1" id="KW-0067">ATP-binding</keyword>
<evidence type="ECO:0000313" key="1">
    <source>
        <dbReference type="EMBL" id="PZO33422.1"/>
    </source>
</evidence>
<dbReference type="AlphaFoldDB" id="A0A2W4VLD0"/>
<name>A0A2W4VLD0_9CYAN</name>
<reference evidence="1 2" key="2">
    <citation type="submission" date="2018-06" db="EMBL/GenBank/DDBJ databases">
        <title>Metagenomic assembly of (sub)arctic Cyanobacteria and their associated microbiome from non-axenic cultures.</title>
        <authorList>
            <person name="Baurain D."/>
        </authorList>
    </citation>
    <scope>NUCLEOTIDE SEQUENCE [LARGE SCALE GENOMIC DNA]</scope>
    <source>
        <strain evidence="1">ULC041bin1</strain>
    </source>
</reference>
<protein>
    <submittedName>
        <fullName evidence="1">Helicase</fullName>
    </submittedName>
</protein>
<evidence type="ECO:0000313" key="2">
    <source>
        <dbReference type="Proteomes" id="UP000249081"/>
    </source>
</evidence>
<accession>A0A2W4VLD0</accession>
<comment type="caution">
    <text evidence="1">The sequence shown here is derived from an EMBL/GenBank/DDBJ whole genome shotgun (WGS) entry which is preliminary data.</text>
</comment>
<keyword evidence="1" id="KW-0378">Hydrolase</keyword>